<dbReference type="GO" id="GO:0016485">
    <property type="term" value="P:protein processing"/>
    <property type="evidence" value="ECO:0007669"/>
    <property type="project" value="TreeGrafter"/>
</dbReference>
<dbReference type="PANTHER" id="PTHR11733:SF238">
    <property type="entry name" value="FI07649P-RELATED"/>
    <property type="match status" value="1"/>
</dbReference>
<dbReference type="PROSITE" id="PS51885">
    <property type="entry name" value="NEPRILYSIN"/>
    <property type="match status" value="1"/>
</dbReference>
<dbReference type="RefSeq" id="XP_034238680.1">
    <property type="nucleotide sequence ID" value="XM_034382789.1"/>
</dbReference>
<evidence type="ECO:0000256" key="8">
    <source>
        <dbReference type="ARBA" id="ARBA00022968"/>
    </source>
</evidence>
<evidence type="ECO:0000256" key="13">
    <source>
        <dbReference type="SAM" id="Phobius"/>
    </source>
</evidence>
<dbReference type="Proteomes" id="UP000515158">
    <property type="component" value="Unplaced"/>
</dbReference>
<feature type="compositionally biased region" description="Low complexity" evidence="12">
    <location>
        <begin position="94"/>
        <end position="109"/>
    </location>
</feature>
<reference evidence="17" key="1">
    <citation type="submission" date="2025-08" db="UniProtKB">
        <authorList>
            <consortium name="RefSeq"/>
        </authorList>
    </citation>
    <scope>IDENTIFICATION</scope>
    <source>
        <tissue evidence="17">Total insect</tissue>
    </source>
</reference>
<evidence type="ECO:0000313" key="16">
    <source>
        <dbReference type="Proteomes" id="UP000515158"/>
    </source>
</evidence>
<dbReference type="GeneID" id="117643725"/>
<evidence type="ECO:0000256" key="6">
    <source>
        <dbReference type="ARBA" id="ARBA00022801"/>
    </source>
</evidence>
<dbReference type="InterPro" id="IPR000718">
    <property type="entry name" value="Peptidase_M13"/>
</dbReference>
<dbReference type="AlphaFoldDB" id="A0A6P8YNA6"/>
<dbReference type="PANTHER" id="PTHR11733">
    <property type="entry name" value="ZINC METALLOPROTEASE FAMILY M13 NEPRILYSIN-RELATED"/>
    <property type="match status" value="1"/>
</dbReference>
<dbReference type="Gene3D" id="3.40.390.10">
    <property type="entry name" value="Collagenase (Catalytic Domain)"/>
    <property type="match status" value="1"/>
</dbReference>
<keyword evidence="9" id="KW-0482">Metalloprotease</keyword>
<organism evidence="17">
    <name type="scientific">Thrips palmi</name>
    <name type="common">Melon thrips</name>
    <dbReference type="NCBI Taxonomy" id="161013"/>
    <lineage>
        <taxon>Eukaryota</taxon>
        <taxon>Metazoa</taxon>
        <taxon>Ecdysozoa</taxon>
        <taxon>Arthropoda</taxon>
        <taxon>Hexapoda</taxon>
        <taxon>Insecta</taxon>
        <taxon>Pterygota</taxon>
        <taxon>Neoptera</taxon>
        <taxon>Paraneoptera</taxon>
        <taxon>Thysanoptera</taxon>
        <taxon>Terebrantia</taxon>
        <taxon>Thripoidea</taxon>
        <taxon>Thripidae</taxon>
        <taxon>Thrips</taxon>
    </lineage>
</organism>
<name>A0A6P8YNA6_THRPL</name>
<evidence type="ECO:0000313" key="17">
    <source>
        <dbReference type="RefSeq" id="XP_034238680.1"/>
    </source>
</evidence>
<dbReference type="KEGG" id="tpal:117643725"/>
<dbReference type="FunCoup" id="A0A6P8YNA6">
    <property type="interactions" value="4"/>
</dbReference>
<accession>A0A6P8YNA6</accession>
<evidence type="ECO:0000259" key="15">
    <source>
        <dbReference type="Pfam" id="PF05649"/>
    </source>
</evidence>
<feature type="region of interest" description="Disordered" evidence="12">
    <location>
        <begin position="151"/>
        <end position="171"/>
    </location>
</feature>
<keyword evidence="13" id="KW-0812">Transmembrane</keyword>
<evidence type="ECO:0000256" key="2">
    <source>
        <dbReference type="ARBA" id="ARBA00004401"/>
    </source>
</evidence>
<evidence type="ECO:0000256" key="11">
    <source>
        <dbReference type="ARBA" id="ARBA00023180"/>
    </source>
</evidence>
<comment type="cofactor">
    <cofactor evidence="1">
        <name>Zn(2+)</name>
        <dbReference type="ChEBI" id="CHEBI:29105"/>
    </cofactor>
</comment>
<gene>
    <name evidence="17" type="primary">LOC117643725</name>
</gene>
<keyword evidence="13" id="KW-1133">Transmembrane helix</keyword>
<feature type="region of interest" description="Disordered" evidence="12">
    <location>
        <begin position="94"/>
        <end position="124"/>
    </location>
</feature>
<dbReference type="CDD" id="cd08662">
    <property type="entry name" value="M13"/>
    <property type="match status" value="1"/>
</dbReference>
<dbReference type="InterPro" id="IPR018497">
    <property type="entry name" value="Peptidase_M13_C"/>
</dbReference>
<evidence type="ECO:0000256" key="3">
    <source>
        <dbReference type="ARBA" id="ARBA00007357"/>
    </source>
</evidence>
<feature type="domain" description="Peptidase M13 N-terminal" evidence="15">
    <location>
        <begin position="329"/>
        <end position="720"/>
    </location>
</feature>
<dbReference type="GO" id="GO:0004222">
    <property type="term" value="F:metalloendopeptidase activity"/>
    <property type="evidence" value="ECO:0007669"/>
    <property type="project" value="InterPro"/>
</dbReference>
<dbReference type="InParanoid" id="A0A6P8YNA6"/>
<evidence type="ECO:0000256" key="4">
    <source>
        <dbReference type="ARBA" id="ARBA00022670"/>
    </source>
</evidence>
<dbReference type="PRINTS" id="PR00786">
    <property type="entry name" value="NEPRILYSIN"/>
</dbReference>
<evidence type="ECO:0000256" key="7">
    <source>
        <dbReference type="ARBA" id="ARBA00022833"/>
    </source>
</evidence>
<dbReference type="OrthoDB" id="6475849at2759"/>
<feature type="compositionally biased region" description="Polar residues" evidence="12">
    <location>
        <begin position="187"/>
        <end position="210"/>
    </location>
</feature>
<keyword evidence="10" id="KW-1015">Disulfide bond</keyword>
<dbReference type="GO" id="GO:0005886">
    <property type="term" value="C:plasma membrane"/>
    <property type="evidence" value="ECO:0007669"/>
    <property type="project" value="UniProtKB-SubCell"/>
</dbReference>
<dbReference type="InterPro" id="IPR008753">
    <property type="entry name" value="Peptidase_M13_N"/>
</dbReference>
<feature type="domain" description="Peptidase M13 C-terminal" evidence="14">
    <location>
        <begin position="779"/>
        <end position="985"/>
    </location>
</feature>
<feature type="region of interest" description="Disordered" evidence="12">
    <location>
        <begin position="187"/>
        <end position="233"/>
    </location>
</feature>
<keyword evidence="5" id="KW-0479">Metal-binding</keyword>
<dbReference type="Gene3D" id="1.10.1380.10">
    <property type="entry name" value="Neutral endopeptidase , domain2"/>
    <property type="match status" value="1"/>
</dbReference>
<keyword evidence="6" id="KW-0378">Hydrolase</keyword>
<keyword evidence="16" id="KW-1185">Reference proteome</keyword>
<dbReference type="Pfam" id="PF01431">
    <property type="entry name" value="Peptidase_M13"/>
    <property type="match status" value="1"/>
</dbReference>
<keyword evidence="8" id="KW-0735">Signal-anchor</keyword>
<evidence type="ECO:0000256" key="12">
    <source>
        <dbReference type="SAM" id="MobiDB-lite"/>
    </source>
</evidence>
<dbReference type="Pfam" id="PF05649">
    <property type="entry name" value="Peptidase_M13_N"/>
    <property type="match status" value="1"/>
</dbReference>
<dbReference type="SUPFAM" id="SSF55486">
    <property type="entry name" value="Metalloproteases ('zincins'), catalytic domain"/>
    <property type="match status" value="1"/>
</dbReference>
<keyword evidence="11" id="KW-0325">Glycoprotein</keyword>
<evidence type="ECO:0000256" key="5">
    <source>
        <dbReference type="ARBA" id="ARBA00022723"/>
    </source>
</evidence>
<feature type="transmembrane region" description="Helical" evidence="13">
    <location>
        <begin position="58"/>
        <end position="81"/>
    </location>
</feature>
<evidence type="ECO:0000259" key="14">
    <source>
        <dbReference type="Pfam" id="PF01431"/>
    </source>
</evidence>
<protein>
    <submittedName>
        <fullName evidence="17">Neprilysin-4-like</fullName>
    </submittedName>
</protein>
<evidence type="ECO:0000256" key="10">
    <source>
        <dbReference type="ARBA" id="ARBA00023157"/>
    </source>
</evidence>
<keyword evidence="13" id="KW-0472">Membrane</keyword>
<dbReference type="GO" id="GO:0046872">
    <property type="term" value="F:metal ion binding"/>
    <property type="evidence" value="ECO:0007669"/>
    <property type="project" value="UniProtKB-KW"/>
</dbReference>
<comment type="similarity">
    <text evidence="3">Belongs to the peptidase M13 family.</text>
</comment>
<keyword evidence="7" id="KW-0862">Zinc</keyword>
<evidence type="ECO:0000256" key="9">
    <source>
        <dbReference type="ARBA" id="ARBA00023049"/>
    </source>
</evidence>
<comment type="subcellular location">
    <subcellularLocation>
        <location evidence="2">Cell membrane</location>
        <topology evidence="2">Single-pass type II membrane protein</topology>
    </subcellularLocation>
</comment>
<dbReference type="FunFam" id="3.40.390.10:FF:000076">
    <property type="entry name" value="membrane metallo-endopeptidase-like 1"/>
    <property type="match status" value="1"/>
</dbReference>
<sequence length="986" mass="110120">MMAIKNLVCAAPCQGLLRAIHGAMACNPCPSCRLGVSSKTGRLRWCVAEKGGQRRLRWVLTACVLVLVVATVTAAIVLRLAGICIGEDKDDAAPAASRAGSAPSSPFRAEGPFDTEAEGEGAQDRSILKDSNVWYLPRGSATEYWGALPGASTRRRRRLDPDAMPDPEPQPTTIMWRVLTNASTVEAASESPTQAVQWHTVQPSESTLQADQHGQHGQHGQRAEKSLRPPGWEPFAAGQVVTELDANDLSSDSKTSNGTSRTVSGAVRQVWQALDQGAAQDRNASGAAGSPAGHADLFWDIWMAQDDPDRVREARARMMKQYMDLSVDPCKDFYAYACGGWAAAHPVPPDKSVFDMFETLREMLDAALRAELDEPDTASALSAPDATTKAKWLYQSCMNQELLEARGVTPLLQLLKALGGWPVLDPGWEEADGQHFDWLNLVAELRLYNNDILIAEWVGPDVKDSDLYVIQLDQTGLGLPTRDYFLVASNAAYLRAYREFMVEVMVLLGADAARAAKHADELVAFETSLAEIVASSEERRNVSQLYRRLSVRELCASVPGIDWHRYLAAVLGRPVRGDDPVVIFALRYMNDLAALVDKVPKRVVADYLLWRFVRHRVNSLGDRFGAAKQRLLHALMGREAVPKRWKTCVAHVNSHMGMALGALFVRKYFDHNSKQDTLEMTREITQSFRETLNETPWLDEETRRLALHKVDSMQLRIGYPDFILDRDALNERYEDVDIHPDRYFENTLNILRKLAVVEQERLGTAVNKTLWNTAPAVVNAYYSRNKNQIMFPAGILQPPFYHRHLPRSLNYGGIGVVIGHEVTHGFDDKGRLFNEHGRLMRWWSEASIYNFHQRARCLINQYSKYSVSELDLLINGENTQGENIADNGGIKQAFRAYERWLSEHGDAGETLPGVNASSRQLFFINFAQVWCSSMRPEAMRIKLKIAVHSPARFRVIGTLSNSKEFADVFQCPVGSPMNPSDKCSVW</sequence>
<evidence type="ECO:0000256" key="1">
    <source>
        <dbReference type="ARBA" id="ARBA00001947"/>
    </source>
</evidence>
<dbReference type="InterPro" id="IPR024079">
    <property type="entry name" value="MetalloPept_cat_dom_sf"/>
</dbReference>
<dbReference type="InterPro" id="IPR042089">
    <property type="entry name" value="Peptidase_M13_dom_2"/>
</dbReference>
<proteinExistence type="inferred from homology"/>
<keyword evidence="4" id="KW-0645">Protease</keyword>